<dbReference type="GO" id="GO:0007264">
    <property type="term" value="P:small GTPase-mediated signal transduction"/>
    <property type="evidence" value="ECO:0007669"/>
    <property type="project" value="InterPro"/>
</dbReference>
<organism evidence="1 2">
    <name type="scientific">Etheostoma spectabile</name>
    <name type="common">orangethroat darter</name>
    <dbReference type="NCBI Taxonomy" id="54343"/>
    <lineage>
        <taxon>Eukaryota</taxon>
        <taxon>Metazoa</taxon>
        <taxon>Chordata</taxon>
        <taxon>Craniata</taxon>
        <taxon>Vertebrata</taxon>
        <taxon>Euteleostomi</taxon>
        <taxon>Actinopterygii</taxon>
        <taxon>Neopterygii</taxon>
        <taxon>Teleostei</taxon>
        <taxon>Neoteleostei</taxon>
        <taxon>Acanthomorphata</taxon>
        <taxon>Eupercaria</taxon>
        <taxon>Perciformes</taxon>
        <taxon>Percoidei</taxon>
        <taxon>Percidae</taxon>
        <taxon>Etheostomatinae</taxon>
        <taxon>Etheostoma</taxon>
    </lineage>
</organism>
<accession>A0A5J5DGH9</accession>
<dbReference type="PANTHER" id="PTHR14247">
    <property type="entry name" value="BREAST CANCER ANTI-ESTROGEN RESISTANCE PROTEIN 3 HOMOLOG-LIKE PROTEIN"/>
    <property type="match status" value="1"/>
</dbReference>
<protein>
    <submittedName>
        <fullName evidence="1">Uncharacterized protein</fullName>
    </submittedName>
</protein>
<dbReference type="Gene3D" id="1.10.840.10">
    <property type="entry name" value="Ras guanine-nucleotide exchange factors catalytic domain"/>
    <property type="match status" value="1"/>
</dbReference>
<dbReference type="InterPro" id="IPR036964">
    <property type="entry name" value="RASGEF_cat_dom_sf"/>
</dbReference>
<comment type="caution">
    <text evidence="1">The sequence shown here is derived from an EMBL/GenBank/DDBJ whole genome shotgun (WGS) entry which is preliminary data.</text>
</comment>
<reference evidence="1 2" key="1">
    <citation type="submission" date="2019-08" db="EMBL/GenBank/DDBJ databases">
        <title>A chromosome-level genome assembly, high-density linkage maps, and genome scans reveal the genomic architecture of hybrid incompatibilities underlying speciation via character displacement in darters (Percidae: Etheostominae).</title>
        <authorList>
            <person name="Moran R.L."/>
            <person name="Catchen J.M."/>
            <person name="Fuller R.C."/>
        </authorList>
    </citation>
    <scope>NUCLEOTIDE SEQUENCE [LARGE SCALE GENOMIC DNA]</scope>
    <source>
        <strain evidence="1">EspeVRDwgs_2016</strain>
        <tissue evidence="1">Muscle</tissue>
    </source>
</reference>
<proteinExistence type="predicted"/>
<gene>
    <name evidence="1" type="ORF">FQN60_017887</name>
</gene>
<dbReference type="GO" id="GO:0005085">
    <property type="term" value="F:guanyl-nucleotide exchange factor activity"/>
    <property type="evidence" value="ECO:0007669"/>
    <property type="project" value="InterPro"/>
</dbReference>
<sequence length="124" mass="13104">MSKENKPLEVGILRRVKEVLAEVDPRTAAKQITKADCTVARILSDPGGAKDDGSQFWDGAAYVPHGTQVRQDTGEVPDHGDHAGCGCVGLHRDDGGAAACFIKSSKSQLSSRALWATCSDLLPS</sequence>
<evidence type="ECO:0000313" key="1">
    <source>
        <dbReference type="EMBL" id="KAA8592432.1"/>
    </source>
</evidence>
<evidence type="ECO:0000313" key="2">
    <source>
        <dbReference type="Proteomes" id="UP000327493"/>
    </source>
</evidence>
<keyword evidence="2" id="KW-1185">Reference proteome</keyword>
<dbReference type="AlphaFoldDB" id="A0A5J5DGH9"/>
<dbReference type="PANTHER" id="PTHR14247:SF6">
    <property type="entry name" value="SH2 DOMAIN-CONTAINING PROTEIN 3C"/>
    <property type="match status" value="1"/>
</dbReference>
<dbReference type="InterPro" id="IPR051853">
    <property type="entry name" value="SH2-Ras-GEF_adapter"/>
</dbReference>
<name>A0A5J5DGH9_9PERO</name>
<dbReference type="EMBL" id="VOFY01000005">
    <property type="protein sequence ID" value="KAA8592432.1"/>
    <property type="molecule type" value="Genomic_DNA"/>
</dbReference>
<dbReference type="Proteomes" id="UP000327493">
    <property type="component" value="Chromosome 5"/>
</dbReference>